<evidence type="ECO:0008006" key="3">
    <source>
        <dbReference type="Google" id="ProtNLM"/>
    </source>
</evidence>
<gene>
    <name evidence="1" type="ORF">EW145_g2400</name>
</gene>
<dbReference type="InterPro" id="IPR027417">
    <property type="entry name" value="P-loop_NTPase"/>
</dbReference>
<proteinExistence type="predicted"/>
<protein>
    <recommendedName>
        <fullName evidence="3">Dynamin GTPase domain-containing protein</fullName>
    </recommendedName>
</protein>
<sequence length="214" mass="24071">MECRLSYSEEPFKAQVLLRFEKDELGVPFDKVNERKFGRLLHDKTELEDMLRKAQLAILNLSVSAERFLDLDLSILDPGEPPFGSKAQLQFFANVVCIDISSPESTDLSFIDLPGIISNVAEGEDLGNIELIKDLVKEHISGNALILLTITMRGVLTKPDTLQEGEHSAWIKVLAGETNVLAHGYYVTKQPAVSELREKLSYEEGQDRECKFFE</sequence>
<dbReference type="OrthoDB" id="5061070at2759"/>
<dbReference type="EMBL" id="SGPK01000083">
    <property type="protein sequence ID" value="THH08883.1"/>
    <property type="molecule type" value="Genomic_DNA"/>
</dbReference>
<dbReference type="AlphaFoldDB" id="A0A4V3XDA1"/>
<reference evidence="1 2" key="1">
    <citation type="submission" date="2019-02" db="EMBL/GenBank/DDBJ databases">
        <title>Genome sequencing of the rare red list fungi Phellinidium pouzarii.</title>
        <authorList>
            <person name="Buettner E."/>
            <person name="Kellner H."/>
        </authorList>
    </citation>
    <scope>NUCLEOTIDE SEQUENCE [LARGE SCALE GENOMIC DNA]</scope>
    <source>
        <strain evidence="1 2">DSM 108285</strain>
    </source>
</reference>
<dbReference type="Gene3D" id="3.40.50.300">
    <property type="entry name" value="P-loop containing nucleotide triphosphate hydrolases"/>
    <property type="match status" value="1"/>
</dbReference>
<accession>A0A4V3XDA1</accession>
<organism evidence="1 2">
    <name type="scientific">Phellinidium pouzarii</name>
    <dbReference type="NCBI Taxonomy" id="167371"/>
    <lineage>
        <taxon>Eukaryota</taxon>
        <taxon>Fungi</taxon>
        <taxon>Dikarya</taxon>
        <taxon>Basidiomycota</taxon>
        <taxon>Agaricomycotina</taxon>
        <taxon>Agaricomycetes</taxon>
        <taxon>Hymenochaetales</taxon>
        <taxon>Hymenochaetaceae</taxon>
        <taxon>Phellinidium</taxon>
    </lineage>
</organism>
<evidence type="ECO:0000313" key="2">
    <source>
        <dbReference type="Proteomes" id="UP000308199"/>
    </source>
</evidence>
<name>A0A4V3XDA1_9AGAM</name>
<dbReference type="Proteomes" id="UP000308199">
    <property type="component" value="Unassembled WGS sequence"/>
</dbReference>
<dbReference type="SUPFAM" id="SSF52540">
    <property type="entry name" value="P-loop containing nucleoside triphosphate hydrolases"/>
    <property type="match status" value="1"/>
</dbReference>
<evidence type="ECO:0000313" key="1">
    <source>
        <dbReference type="EMBL" id="THH08883.1"/>
    </source>
</evidence>
<comment type="caution">
    <text evidence="1">The sequence shown here is derived from an EMBL/GenBank/DDBJ whole genome shotgun (WGS) entry which is preliminary data.</text>
</comment>
<keyword evidence="2" id="KW-1185">Reference proteome</keyword>